<dbReference type="Proteomes" id="UP001183809">
    <property type="component" value="Unassembled WGS sequence"/>
</dbReference>
<sequence>MLQMPDVRSQVALSLFTDFENFNVFKPIDTQADVLTVTLDQVVAWSRALATLRAA</sequence>
<protein>
    <submittedName>
        <fullName evidence="1">Uncharacterized protein</fullName>
    </submittedName>
</protein>
<dbReference type="RefSeq" id="WP_311700099.1">
    <property type="nucleotide sequence ID" value="NZ_JAVREY010000079.1"/>
</dbReference>
<name>A0ABU2U6D5_9ACTN</name>
<evidence type="ECO:0000313" key="1">
    <source>
        <dbReference type="EMBL" id="MDT0468640.1"/>
    </source>
</evidence>
<gene>
    <name evidence="1" type="ORF">RM764_37610</name>
</gene>
<keyword evidence="2" id="KW-1185">Reference proteome</keyword>
<organism evidence="1 2">
    <name type="scientific">Streptomyces gibsoniae</name>
    <dbReference type="NCBI Taxonomy" id="3075529"/>
    <lineage>
        <taxon>Bacteria</taxon>
        <taxon>Bacillati</taxon>
        <taxon>Actinomycetota</taxon>
        <taxon>Actinomycetes</taxon>
        <taxon>Kitasatosporales</taxon>
        <taxon>Streptomycetaceae</taxon>
        <taxon>Streptomyces</taxon>
    </lineage>
</organism>
<evidence type="ECO:0000313" key="2">
    <source>
        <dbReference type="Proteomes" id="UP001183809"/>
    </source>
</evidence>
<dbReference type="EMBL" id="JAVREY010000079">
    <property type="protein sequence ID" value="MDT0468640.1"/>
    <property type="molecule type" value="Genomic_DNA"/>
</dbReference>
<reference evidence="2" key="1">
    <citation type="submission" date="2023-07" db="EMBL/GenBank/DDBJ databases">
        <title>30 novel species of actinomycetes from the DSMZ collection.</title>
        <authorList>
            <person name="Nouioui I."/>
        </authorList>
    </citation>
    <scope>NUCLEOTIDE SEQUENCE [LARGE SCALE GENOMIC DNA]</scope>
    <source>
        <strain evidence="2">DSM 41699</strain>
    </source>
</reference>
<accession>A0ABU2U6D5</accession>
<comment type="caution">
    <text evidence="1">The sequence shown here is derived from an EMBL/GenBank/DDBJ whole genome shotgun (WGS) entry which is preliminary data.</text>
</comment>
<proteinExistence type="predicted"/>